<feature type="compositionally biased region" description="Basic and acidic residues" evidence="1">
    <location>
        <begin position="47"/>
        <end position="63"/>
    </location>
</feature>
<keyword evidence="3" id="KW-1185">Reference proteome</keyword>
<comment type="caution">
    <text evidence="2">The sequence shown here is derived from an EMBL/GenBank/DDBJ whole genome shotgun (WGS) entry which is preliminary data.</text>
</comment>
<feature type="compositionally biased region" description="Pro residues" evidence="1">
    <location>
        <begin position="15"/>
        <end position="29"/>
    </location>
</feature>
<dbReference type="AlphaFoldDB" id="A0AAE2CKA1"/>
<feature type="region of interest" description="Disordered" evidence="1">
    <location>
        <begin position="233"/>
        <end position="259"/>
    </location>
</feature>
<feature type="compositionally biased region" description="Polar residues" evidence="1">
    <location>
        <begin position="68"/>
        <end position="80"/>
    </location>
</feature>
<gene>
    <name evidence="2" type="ORF">Salat_1699500</name>
</gene>
<feature type="compositionally biased region" description="Polar residues" evidence="1">
    <location>
        <begin position="88"/>
        <end position="101"/>
    </location>
</feature>
<dbReference type="EMBL" id="JACGWO010000006">
    <property type="protein sequence ID" value="KAK4425059.1"/>
    <property type="molecule type" value="Genomic_DNA"/>
</dbReference>
<evidence type="ECO:0000313" key="3">
    <source>
        <dbReference type="Proteomes" id="UP001293254"/>
    </source>
</evidence>
<feature type="compositionally biased region" description="Polar residues" evidence="1">
    <location>
        <begin position="34"/>
        <end position="46"/>
    </location>
</feature>
<proteinExistence type="predicted"/>
<organism evidence="2 3">
    <name type="scientific">Sesamum alatum</name>
    <dbReference type="NCBI Taxonomy" id="300844"/>
    <lineage>
        <taxon>Eukaryota</taxon>
        <taxon>Viridiplantae</taxon>
        <taxon>Streptophyta</taxon>
        <taxon>Embryophyta</taxon>
        <taxon>Tracheophyta</taxon>
        <taxon>Spermatophyta</taxon>
        <taxon>Magnoliopsida</taxon>
        <taxon>eudicotyledons</taxon>
        <taxon>Gunneridae</taxon>
        <taxon>Pentapetalae</taxon>
        <taxon>asterids</taxon>
        <taxon>lamiids</taxon>
        <taxon>Lamiales</taxon>
        <taxon>Pedaliaceae</taxon>
        <taxon>Sesamum</taxon>
    </lineage>
</organism>
<feature type="region of interest" description="Disordered" evidence="1">
    <location>
        <begin position="1"/>
        <end position="101"/>
    </location>
</feature>
<name>A0AAE2CKA1_9LAMI</name>
<evidence type="ECO:0000313" key="2">
    <source>
        <dbReference type="EMBL" id="KAK4425059.1"/>
    </source>
</evidence>
<dbReference type="Proteomes" id="UP001293254">
    <property type="component" value="Unassembled WGS sequence"/>
</dbReference>
<reference evidence="2" key="2">
    <citation type="journal article" date="2024" name="Plant">
        <title>Genomic evolution and insights into agronomic trait innovations of Sesamum species.</title>
        <authorList>
            <person name="Miao H."/>
            <person name="Wang L."/>
            <person name="Qu L."/>
            <person name="Liu H."/>
            <person name="Sun Y."/>
            <person name="Le M."/>
            <person name="Wang Q."/>
            <person name="Wei S."/>
            <person name="Zheng Y."/>
            <person name="Lin W."/>
            <person name="Duan Y."/>
            <person name="Cao H."/>
            <person name="Xiong S."/>
            <person name="Wang X."/>
            <person name="Wei L."/>
            <person name="Li C."/>
            <person name="Ma Q."/>
            <person name="Ju M."/>
            <person name="Zhao R."/>
            <person name="Li G."/>
            <person name="Mu C."/>
            <person name="Tian Q."/>
            <person name="Mei H."/>
            <person name="Zhang T."/>
            <person name="Gao T."/>
            <person name="Zhang H."/>
        </authorList>
    </citation>
    <scope>NUCLEOTIDE SEQUENCE</scope>
    <source>
        <strain evidence="2">3651</strain>
    </source>
</reference>
<accession>A0AAE2CKA1</accession>
<sequence>MAEPDPSSPPQSNTQPPPPSQPTPQPPPRPAKKSYSSIVQHPTASHFQHDPDRAAKKSFHNEDLLQMGTVTSTKNGTSGATKRDQEPAHTSNNFKQLSFTPAWSLEEGESDIMETHMEGSRTLYKGDTTTHRNTDSQETEAASEEEEESTPIFNRFQSLRNLGEEEPQITDQLYQPHTKDITEAQEARAIVQNISNNNLSATQQEEDKSYEISQTATHTEIQDQLLLDFASSHKHKRNKSQEDLHIQPSPKTSSKGKRTKAVLRASGHKNLGSSELAIILAPYPIMFGFLFRLHYSDPENWAWYIEQQYLALPET</sequence>
<reference evidence="2" key="1">
    <citation type="submission" date="2020-06" db="EMBL/GenBank/DDBJ databases">
        <authorList>
            <person name="Li T."/>
            <person name="Hu X."/>
            <person name="Zhang T."/>
            <person name="Song X."/>
            <person name="Zhang H."/>
            <person name="Dai N."/>
            <person name="Sheng W."/>
            <person name="Hou X."/>
            <person name="Wei L."/>
        </authorList>
    </citation>
    <scope>NUCLEOTIDE SEQUENCE</scope>
    <source>
        <strain evidence="2">3651</strain>
        <tissue evidence="2">Leaf</tissue>
    </source>
</reference>
<evidence type="ECO:0000256" key="1">
    <source>
        <dbReference type="SAM" id="MobiDB-lite"/>
    </source>
</evidence>
<feature type="compositionally biased region" description="Acidic residues" evidence="1">
    <location>
        <begin position="137"/>
        <end position="149"/>
    </location>
</feature>
<protein>
    <submittedName>
        <fullName evidence="2">Uncharacterized protein</fullName>
    </submittedName>
</protein>
<feature type="region of interest" description="Disordered" evidence="1">
    <location>
        <begin position="123"/>
        <end position="150"/>
    </location>
</feature>